<organism evidence="2 3">
    <name type="scientific">Polytolypa hystricis (strain UAMH7299)</name>
    <dbReference type="NCBI Taxonomy" id="1447883"/>
    <lineage>
        <taxon>Eukaryota</taxon>
        <taxon>Fungi</taxon>
        <taxon>Dikarya</taxon>
        <taxon>Ascomycota</taxon>
        <taxon>Pezizomycotina</taxon>
        <taxon>Eurotiomycetes</taxon>
        <taxon>Eurotiomycetidae</taxon>
        <taxon>Onygenales</taxon>
        <taxon>Onygenales incertae sedis</taxon>
        <taxon>Polytolypa</taxon>
    </lineage>
</organism>
<evidence type="ECO:0000313" key="2">
    <source>
        <dbReference type="EMBL" id="PGH10197.1"/>
    </source>
</evidence>
<accession>A0A2B7XNS2</accession>
<keyword evidence="3" id="KW-1185">Reference proteome</keyword>
<feature type="region of interest" description="Disordered" evidence="1">
    <location>
        <begin position="1"/>
        <end position="72"/>
    </location>
</feature>
<dbReference type="Proteomes" id="UP000224634">
    <property type="component" value="Unassembled WGS sequence"/>
</dbReference>
<name>A0A2B7XNS2_POLH7</name>
<protein>
    <submittedName>
        <fullName evidence="2">Uncharacterized protein</fullName>
    </submittedName>
</protein>
<gene>
    <name evidence="2" type="ORF">AJ80_07556</name>
</gene>
<dbReference type="EMBL" id="PDNA01000148">
    <property type="protein sequence ID" value="PGH10197.1"/>
    <property type="molecule type" value="Genomic_DNA"/>
</dbReference>
<dbReference type="AlphaFoldDB" id="A0A2B7XNS2"/>
<sequence>MDSPAIQNSQQKQEQPQQQKPPLNPTTTNPPQYTPRSLLEEAEAAANALNPPPDYETTISAPPPQTLDSPNETLRITGKHIFSSLNPSKPIYRLSHALDGHELSHGILVSRVDPITDRSRDIYALRDAAKFHIGPANYEIDGARLLGQRTGYMSKILTRNGSGWTASAPRLPTLTVYPQSPSFSSSSARDNDDTNATTRVFEWRNRKRDVVLALEPRRRWDAERKRPLTEPMLELLVPINKDEGGGEFRDFLVAAWCMWNWREAKEFTKEPLTWSELKQQARTTAAKRSREGWNPMLAGGIV</sequence>
<evidence type="ECO:0000313" key="3">
    <source>
        <dbReference type="Proteomes" id="UP000224634"/>
    </source>
</evidence>
<dbReference type="OrthoDB" id="4196148at2759"/>
<feature type="compositionally biased region" description="Low complexity" evidence="1">
    <location>
        <begin position="7"/>
        <end position="35"/>
    </location>
</feature>
<reference evidence="2 3" key="1">
    <citation type="submission" date="2017-10" db="EMBL/GenBank/DDBJ databases">
        <title>Comparative genomics in systemic dimorphic fungi from Ajellomycetaceae.</title>
        <authorList>
            <person name="Munoz J.F."/>
            <person name="Mcewen J.G."/>
            <person name="Clay O.K."/>
            <person name="Cuomo C.A."/>
        </authorList>
    </citation>
    <scope>NUCLEOTIDE SEQUENCE [LARGE SCALE GENOMIC DNA]</scope>
    <source>
        <strain evidence="2 3">UAMH7299</strain>
    </source>
</reference>
<comment type="caution">
    <text evidence="2">The sequence shown here is derived from an EMBL/GenBank/DDBJ whole genome shotgun (WGS) entry which is preliminary data.</text>
</comment>
<evidence type="ECO:0000256" key="1">
    <source>
        <dbReference type="SAM" id="MobiDB-lite"/>
    </source>
</evidence>
<proteinExistence type="predicted"/>